<dbReference type="PANTHER" id="PTHR10381">
    <property type="entry name" value="ATP-DEPENDENT CLP PROTEASE PROTEOLYTIC SUBUNIT"/>
    <property type="match status" value="1"/>
</dbReference>
<name>A0A1T4W4T2_9GAMM</name>
<comment type="similarity">
    <text evidence="1 6">Belongs to the peptidase S14 family.</text>
</comment>
<evidence type="ECO:0000313" key="9">
    <source>
        <dbReference type="Proteomes" id="UP000190460"/>
    </source>
</evidence>
<dbReference type="GO" id="GO:0009368">
    <property type="term" value="C:endopeptidase Clp complex"/>
    <property type="evidence" value="ECO:0007669"/>
    <property type="project" value="TreeGrafter"/>
</dbReference>
<protein>
    <recommendedName>
        <fullName evidence="6">ATP-dependent Clp protease proteolytic subunit</fullName>
    </recommendedName>
</protein>
<dbReference type="GO" id="GO:0004176">
    <property type="term" value="F:ATP-dependent peptidase activity"/>
    <property type="evidence" value="ECO:0007669"/>
    <property type="project" value="InterPro"/>
</dbReference>
<evidence type="ECO:0000256" key="6">
    <source>
        <dbReference type="RuleBase" id="RU003567"/>
    </source>
</evidence>
<dbReference type="PANTHER" id="PTHR10381:SF70">
    <property type="entry name" value="ATP-DEPENDENT CLP PROTEASE PROTEOLYTIC SUBUNIT"/>
    <property type="match status" value="1"/>
</dbReference>
<dbReference type="InterPro" id="IPR001907">
    <property type="entry name" value="ClpP"/>
</dbReference>
<dbReference type="EMBL" id="FUYB01000003">
    <property type="protein sequence ID" value="SKA72266.1"/>
    <property type="molecule type" value="Genomic_DNA"/>
</dbReference>
<dbReference type="Pfam" id="PF00574">
    <property type="entry name" value="CLP_protease"/>
    <property type="match status" value="1"/>
</dbReference>
<dbReference type="InterPro" id="IPR023562">
    <property type="entry name" value="ClpP/TepA"/>
</dbReference>
<accession>A0A1T4W4T2</accession>
<dbReference type="GO" id="GO:0004252">
    <property type="term" value="F:serine-type endopeptidase activity"/>
    <property type="evidence" value="ECO:0007669"/>
    <property type="project" value="InterPro"/>
</dbReference>
<dbReference type="Proteomes" id="UP000190460">
    <property type="component" value="Unassembled WGS sequence"/>
</dbReference>
<dbReference type="CDD" id="cd07016">
    <property type="entry name" value="S14_ClpP_1"/>
    <property type="match status" value="1"/>
</dbReference>
<evidence type="ECO:0000256" key="3">
    <source>
        <dbReference type="ARBA" id="ARBA00022670"/>
    </source>
</evidence>
<dbReference type="RefSeq" id="WP_078921503.1">
    <property type="nucleotide sequence ID" value="NZ_FUYB01000003.1"/>
</dbReference>
<organism evidence="8 9">
    <name type="scientific">Thiothrix eikelboomii</name>
    <dbReference type="NCBI Taxonomy" id="92487"/>
    <lineage>
        <taxon>Bacteria</taxon>
        <taxon>Pseudomonadati</taxon>
        <taxon>Pseudomonadota</taxon>
        <taxon>Gammaproteobacteria</taxon>
        <taxon>Thiotrichales</taxon>
        <taxon>Thiotrichaceae</taxon>
        <taxon>Thiothrix</taxon>
    </lineage>
</organism>
<proteinExistence type="inferred from homology"/>
<evidence type="ECO:0000256" key="2">
    <source>
        <dbReference type="ARBA" id="ARBA00022490"/>
    </source>
</evidence>
<dbReference type="PRINTS" id="PR00127">
    <property type="entry name" value="CLPPROTEASEP"/>
</dbReference>
<dbReference type="GO" id="GO:0051117">
    <property type="term" value="F:ATPase binding"/>
    <property type="evidence" value="ECO:0007669"/>
    <property type="project" value="TreeGrafter"/>
</dbReference>
<keyword evidence="5" id="KW-0720">Serine protease</keyword>
<dbReference type="InterPro" id="IPR029045">
    <property type="entry name" value="ClpP/crotonase-like_dom_sf"/>
</dbReference>
<dbReference type="NCBIfam" id="NF045542">
    <property type="entry name" value="Clp_rel_HeadMat"/>
    <property type="match status" value="1"/>
</dbReference>
<feature type="region of interest" description="Disordered" evidence="7">
    <location>
        <begin position="266"/>
        <end position="299"/>
    </location>
</feature>
<feature type="compositionally biased region" description="Pro residues" evidence="7">
    <location>
        <begin position="280"/>
        <end position="291"/>
    </location>
</feature>
<sequence>MDTSNCIAKPLISPTASAVGAVSGGLTRKTPSSIPSALQERWWNFAAASSGTHLDLHLYGMIGGWDWQEDVPADAEQVIALLQKYPSAQTITVHINSVGGLVDDGLAILNTLRKHPAEVTVDIDAFAMSIATMVMLAAAPGKLRMARNAHIMIHNVSNGAWGSAKDLEAAADVARRLESSLILEYSVKTGKTAEEIQPLLDAETWFTAEEALAFGLIDEITPEVDLDQAADAISTNIWKNMESGLKHMPTAVAAQMKRRLSPADLRNAQPTANGAGAGVAPPPASHSPTPPEVSAANHPANQPVNAAELQREFKQVEANRRTAVLAVFQPFGGLSGRYATEAQAALVDMNCSADKAREIILNKLGAESPGAVGGGIAVVTEDEQDKRISAAVQALHARSGLAKLERGNPYAHMTLMDMAKACLNQAGLAYMGEMPLVIAGRALNMQTRSDFPVILERAISEAVLLEYARVPSTWRSWCKVGQVSDFRDSERLRLGSIGVLDDVMENGELKNKTIPDGEKEKLRARTKGNIIGITREAIINDDLGYLLDTARWAGTSAANTLEALAYSILVANPKLNDGFPLFHAKHNNIAAGADLGTLGEATLDKMAVRMGTHKDIGGEQELMIEPAFLLVPRVDKMLATKWMTSQNQPIAGAAGRAEPNGVMGLAEVVASSRMKSGYYLLANPNVAPVIEMLFLNGVEEPYVEVIDGWRTEGAEMKIRLDVGCGAIDYRGAQFNAGA</sequence>
<evidence type="ECO:0000256" key="7">
    <source>
        <dbReference type="SAM" id="MobiDB-lite"/>
    </source>
</evidence>
<dbReference type="AlphaFoldDB" id="A0A1T4W4T2"/>
<evidence type="ECO:0000256" key="5">
    <source>
        <dbReference type="ARBA" id="ARBA00022825"/>
    </source>
</evidence>
<keyword evidence="9" id="KW-1185">Reference proteome</keyword>
<gene>
    <name evidence="8" type="ORF">SAMN02745130_01016</name>
</gene>
<dbReference type="SUPFAM" id="SSF52096">
    <property type="entry name" value="ClpP/crotonase"/>
    <property type="match status" value="1"/>
</dbReference>
<evidence type="ECO:0000256" key="1">
    <source>
        <dbReference type="ARBA" id="ARBA00007039"/>
    </source>
</evidence>
<dbReference type="STRING" id="92487.SAMN02745130_01016"/>
<keyword evidence="2" id="KW-0963">Cytoplasm</keyword>
<dbReference type="GO" id="GO:0006515">
    <property type="term" value="P:protein quality control for misfolded or incompletely synthesized proteins"/>
    <property type="evidence" value="ECO:0007669"/>
    <property type="project" value="TreeGrafter"/>
</dbReference>
<dbReference type="Pfam" id="PF25209">
    <property type="entry name" value="Phage_capsid_4"/>
    <property type="match status" value="1"/>
</dbReference>
<dbReference type="Gene3D" id="3.90.226.10">
    <property type="entry name" value="2-enoyl-CoA Hydratase, Chain A, domain 1"/>
    <property type="match status" value="1"/>
</dbReference>
<dbReference type="OrthoDB" id="9806592at2"/>
<evidence type="ECO:0000313" key="8">
    <source>
        <dbReference type="EMBL" id="SKA72266.1"/>
    </source>
</evidence>
<keyword evidence="4" id="KW-0378">Hydrolase</keyword>
<keyword evidence="3" id="KW-0645">Protease</keyword>
<dbReference type="NCBIfam" id="NF045540">
    <property type="entry name" value="scaf_prot_MCP1"/>
    <property type="match status" value="1"/>
</dbReference>
<reference evidence="8 9" key="1">
    <citation type="submission" date="2017-02" db="EMBL/GenBank/DDBJ databases">
        <authorList>
            <person name="Peterson S.W."/>
        </authorList>
    </citation>
    <scope>NUCLEOTIDE SEQUENCE [LARGE SCALE GENOMIC DNA]</scope>
    <source>
        <strain evidence="8 9">ATCC 49788</strain>
    </source>
</reference>
<evidence type="ECO:0000256" key="4">
    <source>
        <dbReference type="ARBA" id="ARBA00022801"/>
    </source>
</evidence>